<dbReference type="EMBL" id="VCGU01000458">
    <property type="protein sequence ID" value="TRY64281.1"/>
    <property type="molecule type" value="Genomic_DNA"/>
</dbReference>
<dbReference type="Pfam" id="PF00271">
    <property type="entry name" value="Helicase_C"/>
    <property type="match status" value="1"/>
</dbReference>
<evidence type="ECO:0000256" key="3">
    <source>
        <dbReference type="ARBA" id="ARBA00022806"/>
    </source>
</evidence>
<dbReference type="SUPFAM" id="SSF52540">
    <property type="entry name" value="P-loop containing nucleoside triphosphate hydrolases"/>
    <property type="match status" value="1"/>
</dbReference>
<keyword evidence="4 7" id="KW-0067">ATP-binding</keyword>
<dbReference type="Pfam" id="PF00270">
    <property type="entry name" value="DEAD"/>
    <property type="match status" value="1"/>
</dbReference>
<dbReference type="OMA" id="AVHIKAD"/>
<feature type="domain" description="DEAD-box RNA helicase Q" evidence="13">
    <location>
        <begin position="97"/>
        <end position="125"/>
    </location>
</feature>
<dbReference type="InterPro" id="IPR011545">
    <property type="entry name" value="DEAD/DEAH_box_helicase_dom"/>
</dbReference>
<dbReference type="GO" id="GO:0003724">
    <property type="term" value="F:RNA helicase activity"/>
    <property type="evidence" value="ECO:0007669"/>
    <property type="project" value="UniProtKB-EC"/>
</dbReference>
<accession>A0A553NFT8</accession>
<dbReference type="Proteomes" id="UP000318571">
    <property type="component" value="Chromosome 10"/>
</dbReference>
<dbReference type="InterPro" id="IPR014001">
    <property type="entry name" value="Helicase_ATP-bd"/>
</dbReference>
<comment type="similarity">
    <text evidence="7">Belongs to the DEAD box helicase family.</text>
</comment>
<name>A0A553NFT8_TIGCA</name>
<dbReference type="Pfam" id="PF13959">
    <property type="entry name" value="CTE_SPB4"/>
    <property type="match status" value="1"/>
</dbReference>
<keyword evidence="5 8" id="KW-0694">RNA-binding</keyword>
<dbReference type="Gene3D" id="3.40.50.300">
    <property type="entry name" value="P-loop containing nucleotide triphosphate hydrolases"/>
    <property type="match status" value="2"/>
</dbReference>
<evidence type="ECO:0000256" key="5">
    <source>
        <dbReference type="ARBA" id="ARBA00022884"/>
    </source>
</evidence>
<dbReference type="STRING" id="6832.A0A553NFT8"/>
<dbReference type="SMART" id="SM00487">
    <property type="entry name" value="DEXDc"/>
    <property type="match status" value="1"/>
</dbReference>
<dbReference type="PANTHER" id="PTHR24031">
    <property type="entry name" value="RNA HELICASE"/>
    <property type="match status" value="1"/>
</dbReference>
<feature type="region of interest" description="Disordered" evidence="10">
    <location>
        <begin position="1"/>
        <end position="61"/>
    </location>
</feature>
<comment type="domain">
    <text evidence="8">The Q motif is unique to and characteristic of the DEAD box family of RNA helicases and controls ATP binding and hydrolysis.</text>
</comment>
<feature type="domain" description="Helicase ATP-binding" evidence="11">
    <location>
        <begin position="128"/>
        <end position="311"/>
    </location>
</feature>
<feature type="region of interest" description="Disordered" evidence="10">
    <location>
        <begin position="688"/>
        <end position="707"/>
    </location>
</feature>
<dbReference type="GO" id="GO:0003723">
    <property type="term" value="F:RNA binding"/>
    <property type="evidence" value="ECO:0007669"/>
    <property type="project" value="UniProtKB-UniRule"/>
</dbReference>
<dbReference type="AlphaFoldDB" id="A0A553NFT8"/>
<gene>
    <name evidence="14" type="ORF">TCAL_01837</name>
</gene>
<comment type="function">
    <text evidence="8">RNA helicase.</text>
</comment>
<dbReference type="InterPro" id="IPR014014">
    <property type="entry name" value="RNA_helicase_DEAD_Q_motif"/>
</dbReference>
<keyword evidence="3 7" id="KW-0347">Helicase</keyword>
<reference evidence="14 15" key="1">
    <citation type="journal article" date="2018" name="Nat. Ecol. Evol.">
        <title>Genomic signatures of mitonuclear coevolution across populations of Tigriopus californicus.</title>
        <authorList>
            <person name="Barreto F.S."/>
            <person name="Watson E.T."/>
            <person name="Lima T.G."/>
            <person name="Willett C.S."/>
            <person name="Edmands S."/>
            <person name="Li W."/>
            <person name="Burton R.S."/>
        </authorList>
    </citation>
    <scope>NUCLEOTIDE SEQUENCE [LARGE SCALE GENOMIC DNA]</scope>
    <source>
        <strain evidence="14 15">San Diego</strain>
    </source>
</reference>
<evidence type="ECO:0000313" key="14">
    <source>
        <dbReference type="EMBL" id="TRY64281.1"/>
    </source>
</evidence>
<protein>
    <recommendedName>
        <fullName evidence="8">ATP-dependent RNA helicase</fullName>
        <ecNumber evidence="8">3.6.4.13</ecNumber>
    </recommendedName>
</protein>
<proteinExistence type="inferred from homology"/>
<dbReference type="OrthoDB" id="422663at2759"/>
<evidence type="ECO:0000256" key="6">
    <source>
        <dbReference type="PROSITE-ProRule" id="PRU00552"/>
    </source>
</evidence>
<keyword evidence="2 7" id="KW-0378">Hydrolase</keyword>
<evidence type="ECO:0000313" key="15">
    <source>
        <dbReference type="Proteomes" id="UP000318571"/>
    </source>
</evidence>
<dbReference type="GO" id="GO:0005524">
    <property type="term" value="F:ATP binding"/>
    <property type="evidence" value="ECO:0007669"/>
    <property type="project" value="UniProtKB-UniRule"/>
</dbReference>
<comment type="caution">
    <text evidence="14">The sequence shown here is derived from an EMBL/GenBank/DDBJ whole genome shotgun (WGS) entry which is preliminary data.</text>
</comment>
<dbReference type="EC" id="3.6.4.13" evidence="8"/>
<dbReference type="InterPro" id="IPR027417">
    <property type="entry name" value="P-loop_NTPase"/>
</dbReference>
<evidence type="ECO:0000259" key="12">
    <source>
        <dbReference type="PROSITE" id="PS51194"/>
    </source>
</evidence>
<feature type="short sequence motif" description="Q motif" evidence="6">
    <location>
        <begin position="97"/>
        <end position="125"/>
    </location>
</feature>
<dbReference type="PROSITE" id="PS51192">
    <property type="entry name" value="HELICASE_ATP_BIND_1"/>
    <property type="match status" value="1"/>
</dbReference>
<evidence type="ECO:0000256" key="2">
    <source>
        <dbReference type="ARBA" id="ARBA00022801"/>
    </source>
</evidence>
<evidence type="ECO:0000256" key="7">
    <source>
        <dbReference type="RuleBase" id="RU000492"/>
    </source>
</evidence>
<dbReference type="SMART" id="SM00490">
    <property type="entry name" value="HELICc"/>
    <property type="match status" value="1"/>
</dbReference>
<dbReference type="PROSITE" id="PS51195">
    <property type="entry name" value="Q_MOTIF"/>
    <property type="match status" value="1"/>
</dbReference>
<comment type="catalytic activity">
    <reaction evidence="8">
        <text>ATP + H2O = ADP + phosphate + H(+)</text>
        <dbReference type="Rhea" id="RHEA:13065"/>
        <dbReference type="ChEBI" id="CHEBI:15377"/>
        <dbReference type="ChEBI" id="CHEBI:15378"/>
        <dbReference type="ChEBI" id="CHEBI:30616"/>
        <dbReference type="ChEBI" id="CHEBI:43474"/>
        <dbReference type="ChEBI" id="CHEBI:456216"/>
        <dbReference type="EC" id="3.6.4.13"/>
    </reaction>
</comment>
<evidence type="ECO:0000256" key="10">
    <source>
        <dbReference type="SAM" id="MobiDB-lite"/>
    </source>
</evidence>
<evidence type="ECO:0000259" key="13">
    <source>
        <dbReference type="PROSITE" id="PS51195"/>
    </source>
</evidence>
<evidence type="ECO:0000259" key="11">
    <source>
        <dbReference type="PROSITE" id="PS51192"/>
    </source>
</evidence>
<dbReference type="InterPro" id="IPR001650">
    <property type="entry name" value="Helicase_C-like"/>
</dbReference>
<dbReference type="InterPro" id="IPR025313">
    <property type="entry name" value="SPB4-like_CTE"/>
</dbReference>
<sequence length="707" mass="79316">MTEAEPSEQMTLNLVHEPVIARKKAKHDAHQSRPDASEDGETDRVEAHPSKRARITDDHPASEAQDFISSLFKHNPDIPQLEASEAVPLSEQVFSGQGFEKVGIHPYLVKNMKDAGIIDMTQVQALSIPVILAGQDALIKSQTGSGKTLAYAVPILHQLQAKTPKISRSDGCHALIVVPTRELAIQSFEWIQKLCRSFAWIVPGLLLGGEKKKSEKARVRKGINILISTPGRLIDHIQHTQCLSLKHLTWLVLDEADRMLELGYERDVQAILTAINEQAQGHHRQTLLLSATLTSGIEQLSEVSMKHPKFIDAAVNEENTQCLTALTTPDNLKQAFIIVPAKLRLVCLASFILWKCRYSKSRKMLIFMATQDMVDFLMDLFECTLNVPDEPHPSFRPKKSFSQMNLTDDAKSLVGTEFIDEPQTPARKKLVPIELLKLHGNMSQSERANVFKTFREADAGLLLCTDVAARGLDLPQVDWIVQYNPPISNADYVHRVGRTARIGAKGSSLIFLLPSEANFVKELENDNLLLAEMTIAQILKKLFINSELVSQKTGKLPHTMEEAATNLQMKMEAMVLNDEHIHQRASQAYVSFIRSYASYPKEVREIFCFKELHLGHIAKSFALRDPPSRITGIGKGNWVDNEEKKKQNLKREEKMINAQKKRIDQKSLIMSEYSTGFDGIDASSIVKKKPPTVKKSSKKKKRLGKKT</sequence>
<evidence type="ECO:0000256" key="1">
    <source>
        <dbReference type="ARBA" id="ARBA00022741"/>
    </source>
</evidence>
<dbReference type="CDD" id="cd17949">
    <property type="entry name" value="DEADc_DDX31"/>
    <property type="match status" value="1"/>
</dbReference>
<keyword evidence="9" id="KW-0175">Coiled coil</keyword>
<evidence type="ECO:0000256" key="4">
    <source>
        <dbReference type="ARBA" id="ARBA00022840"/>
    </source>
</evidence>
<feature type="coiled-coil region" evidence="9">
    <location>
        <begin position="639"/>
        <end position="666"/>
    </location>
</feature>
<dbReference type="GO" id="GO:0016887">
    <property type="term" value="F:ATP hydrolysis activity"/>
    <property type="evidence" value="ECO:0007669"/>
    <property type="project" value="RHEA"/>
</dbReference>
<dbReference type="SMART" id="SM01178">
    <property type="entry name" value="DUF4217"/>
    <property type="match status" value="1"/>
</dbReference>
<evidence type="ECO:0000256" key="8">
    <source>
        <dbReference type="RuleBase" id="RU365068"/>
    </source>
</evidence>
<keyword evidence="1 7" id="KW-0547">Nucleotide-binding</keyword>
<keyword evidence="15" id="KW-1185">Reference proteome</keyword>
<dbReference type="InterPro" id="IPR000629">
    <property type="entry name" value="RNA-helicase_DEAD-box_CS"/>
</dbReference>
<dbReference type="PROSITE" id="PS00039">
    <property type="entry name" value="DEAD_ATP_HELICASE"/>
    <property type="match status" value="1"/>
</dbReference>
<organism evidence="14 15">
    <name type="scientific">Tigriopus californicus</name>
    <name type="common">Marine copepod</name>
    <dbReference type="NCBI Taxonomy" id="6832"/>
    <lineage>
        <taxon>Eukaryota</taxon>
        <taxon>Metazoa</taxon>
        <taxon>Ecdysozoa</taxon>
        <taxon>Arthropoda</taxon>
        <taxon>Crustacea</taxon>
        <taxon>Multicrustacea</taxon>
        <taxon>Hexanauplia</taxon>
        <taxon>Copepoda</taxon>
        <taxon>Harpacticoida</taxon>
        <taxon>Harpacticidae</taxon>
        <taxon>Tigriopus</taxon>
    </lineage>
</organism>
<feature type="compositionally biased region" description="Basic and acidic residues" evidence="10">
    <location>
        <begin position="28"/>
        <end position="61"/>
    </location>
</feature>
<evidence type="ECO:0000256" key="9">
    <source>
        <dbReference type="SAM" id="Coils"/>
    </source>
</evidence>
<feature type="domain" description="Helicase C-terminal" evidence="12">
    <location>
        <begin position="331"/>
        <end position="543"/>
    </location>
</feature>
<dbReference type="PROSITE" id="PS51194">
    <property type="entry name" value="HELICASE_CTER"/>
    <property type="match status" value="1"/>
</dbReference>
<dbReference type="CDD" id="cd18787">
    <property type="entry name" value="SF2_C_DEAD"/>
    <property type="match status" value="1"/>
</dbReference>